<sequence>MAVHSLTAGKISSYKATENSLNVNVGVFGNTDGEGVWTKMVMIW</sequence>
<gene>
    <name evidence="1" type="ORF">J2786_000291</name>
</gene>
<evidence type="ECO:0000313" key="1">
    <source>
        <dbReference type="EMBL" id="MDR6457198.1"/>
    </source>
</evidence>
<organism evidence="1 2">
    <name type="scientific">Chryseobacterium vietnamense</name>
    <dbReference type="NCBI Taxonomy" id="866785"/>
    <lineage>
        <taxon>Bacteria</taxon>
        <taxon>Pseudomonadati</taxon>
        <taxon>Bacteroidota</taxon>
        <taxon>Flavobacteriia</taxon>
        <taxon>Flavobacteriales</taxon>
        <taxon>Weeksellaceae</taxon>
        <taxon>Chryseobacterium group</taxon>
        <taxon>Chryseobacterium</taxon>
    </lineage>
</organism>
<reference evidence="1" key="1">
    <citation type="submission" date="2023-07" db="EMBL/GenBank/DDBJ databases">
        <title>Sorghum-associated microbial communities from plants grown in Nebraska, USA.</title>
        <authorList>
            <person name="Schachtman D."/>
        </authorList>
    </citation>
    <scope>NUCLEOTIDE SEQUENCE</scope>
    <source>
        <strain evidence="1">DS2329</strain>
    </source>
</reference>
<protein>
    <submittedName>
        <fullName evidence="1">Uncharacterized protein</fullName>
    </submittedName>
</protein>
<keyword evidence="2" id="KW-1185">Reference proteome</keyword>
<dbReference type="Proteomes" id="UP001184833">
    <property type="component" value="Unassembled WGS sequence"/>
</dbReference>
<accession>A0ACC6J2V2</accession>
<name>A0ACC6J2V2_9FLAO</name>
<comment type="caution">
    <text evidence="1">The sequence shown here is derived from an EMBL/GenBank/DDBJ whole genome shotgun (WGS) entry which is preliminary data.</text>
</comment>
<dbReference type="EMBL" id="JAVDQX010000001">
    <property type="protein sequence ID" value="MDR6457198.1"/>
    <property type="molecule type" value="Genomic_DNA"/>
</dbReference>
<evidence type="ECO:0000313" key="2">
    <source>
        <dbReference type="Proteomes" id="UP001184833"/>
    </source>
</evidence>
<proteinExistence type="predicted"/>